<reference evidence="6" key="1">
    <citation type="submission" date="2023-03" db="EMBL/GenBank/DDBJ databases">
        <title>Massive genome expansion in bonnet fungi (Mycena s.s.) driven by repeated elements and novel gene families across ecological guilds.</title>
        <authorList>
            <consortium name="Lawrence Berkeley National Laboratory"/>
            <person name="Harder C.B."/>
            <person name="Miyauchi S."/>
            <person name="Viragh M."/>
            <person name="Kuo A."/>
            <person name="Thoen E."/>
            <person name="Andreopoulos B."/>
            <person name="Lu D."/>
            <person name="Skrede I."/>
            <person name="Drula E."/>
            <person name="Henrissat B."/>
            <person name="Morin E."/>
            <person name="Kohler A."/>
            <person name="Barry K."/>
            <person name="LaButti K."/>
            <person name="Morin E."/>
            <person name="Salamov A."/>
            <person name="Lipzen A."/>
            <person name="Mereny Z."/>
            <person name="Hegedus B."/>
            <person name="Baldrian P."/>
            <person name="Stursova M."/>
            <person name="Weitz H."/>
            <person name="Taylor A."/>
            <person name="Grigoriev I.V."/>
            <person name="Nagy L.G."/>
            <person name="Martin F."/>
            <person name="Kauserud H."/>
        </authorList>
    </citation>
    <scope>NUCLEOTIDE SEQUENCE</scope>
    <source>
        <strain evidence="6">CBHHK002</strain>
    </source>
</reference>
<feature type="repeat" description="ANK" evidence="3">
    <location>
        <begin position="928"/>
        <end position="960"/>
    </location>
</feature>
<dbReference type="Pfam" id="PF22939">
    <property type="entry name" value="WHD_GPIID"/>
    <property type="match status" value="1"/>
</dbReference>
<feature type="repeat" description="ANK" evidence="3">
    <location>
        <begin position="799"/>
        <end position="831"/>
    </location>
</feature>
<dbReference type="PANTHER" id="PTHR24198">
    <property type="entry name" value="ANKYRIN REPEAT AND PROTEIN KINASE DOMAIN-CONTAINING PROTEIN"/>
    <property type="match status" value="1"/>
</dbReference>
<feature type="repeat" description="ANK" evidence="3">
    <location>
        <begin position="1184"/>
        <end position="1216"/>
    </location>
</feature>
<feature type="repeat" description="ANK" evidence="3">
    <location>
        <begin position="862"/>
        <end position="894"/>
    </location>
</feature>
<dbReference type="InterPro" id="IPR002110">
    <property type="entry name" value="Ankyrin_rpt"/>
</dbReference>
<dbReference type="InterPro" id="IPR027417">
    <property type="entry name" value="P-loop_NTPase"/>
</dbReference>
<feature type="repeat" description="ANK" evidence="3">
    <location>
        <begin position="1058"/>
        <end position="1090"/>
    </location>
</feature>
<dbReference type="AlphaFoldDB" id="A0AAD7F413"/>
<feature type="repeat" description="ANK" evidence="3">
    <location>
        <begin position="1151"/>
        <end position="1183"/>
    </location>
</feature>
<dbReference type="SMART" id="SM00248">
    <property type="entry name" value="ANK"/>
    <property type="match status" value="22"/>
</dbReference>
<protein>
    <submittedName>
        <fullName evidence="6">Ankyrin repeat-containing domain protein</fullName>
    </submittedName>
</protein>
<dbReference type="EMBL" id="JARIHO010000003">
    <property type="protein sequence ID" value="KAJ7364164.1"/>
    <property type="molecule type" value="Genomic_DNA"/>
</dbReference>
<evidence type="ECO:0000256" key="3">
    <source>
        <dbReference type="PROSITE-ProRule" id="PRU00023"/>
    </source>
</evidence>
<dbReference type="Gene3D" id="3.40.50.300">
    <property type="entry name" value="P-loop containing nucleotide triphosphate hydrolases"/>
    <property type="match status" value="1"/>
</dbReference>
<feature type="repeat" description="ANK" evidence="3">
    <location>
        <begin position="700"/>
        <end position="732"/>
    </location>
</feature>
<dbReference type="PRINTS" id="PR01415">
    <property type="entry name" value="ANKYRIN"/>
</dbReference>
<dbReference type="Gene3D" id="1.25.40.20">
    <property type="entry name" value="Ankyrin repeat-containing domain"/>
    <property type="match status" value="3"/>
</dbReference>
<evidence type="ECO:0000256" key="1">
    <source>
        <dbReference type="ARBA" id="ARBA00022737"/>
    </source>
</evidence>
<dbReference type="PROSITE" id="PS50297">
    <property type="entry name" value="ANK_REP_REGION"/>
    <property type="match status" value="19"/>
</dbReference>
<dbReference type="PANTHER" id="PTHR24198:SF165">
    <property type="entry name" value="ANKYRIN REPEAT-CONTAINING PROTEIN-RELATED"/>
    <property type="match status" value="1"/>
</dbReference>
<feature type="domain" description="Nephrocystin 3-like N-terminal" evidence="5">
    <location>
        <begin position="82"/>
        <end position="243"/>
    </location>
</feature>
<feature type="repeat" description="ANK" evidence="3">
    <location>
        <begin position="960"/>
        <end position="992"/>
    </location>
</feature>
<keyword evidence="2 3" id="KW-0040">ANK repeat</keyword>
<dbReference type="InterPro" id="IPR036770">
    <property type="entry name" value="Ankyrin_rpt-contain_sf"/>
</dbReference>
<feature type="repeat" description="ANK" evidence="3">
    <location>
        <begin position="604"/>
        <end position="633"/>
    </location>
</feature>
<dbReference type="Proteomes" id="UP001218218">
    <property type="component" value="Unassembled WGS sequence"/>
</dbReference>
<proteinExistence type="predicted"/>
<dbReference type="Pfam" id="PF24883">
    <property type="entry name" value="NPHP3_N"/>
    <property type="match status" value="1"/>
</dbReference>
<evidence type="ECO:0000259" key="4">
    <source>
        <dbReference type="Pfam" id="PF22939"/>
    </source>
</evidence>
<dbReference type="InterPro" id="IPR054471">
    <property type="entry name" value="GPIID_WHD"/>
</dbReference>
<gene>
    <name evidence="6" type="ORF">DFH08DRAFT_267716</name>
</gene>
<sequence>MIKRGELGALLDALDKKLDFFGTRFRSNRSVDMTINLGKVVESIVHVQGALLGEERTKIINWLSPINFFGRQQDIFHARQPGTGEKLLIDQCFEQWKTSSGDILWCKGMPGAGKTVFASIVVNHLETTTRREDIAVACMYLNHKETQIQTPSNLLAALWRQLVFDKPTSVDSMGQKLYRQHFEKGTRPSLEEIHGLLCSVVAKWSRVFIVVDALDEYPEDERMILLKRLTTMGSTVNVMLTSRPHITLPSLRYTTNLEIRAPDEDIRKYVDQRIQAHSRLSLHVQTSPELREQIITTILKSVDGMFLLAKLHTESLVAKTTVKLVRETLENLPKDLDAAYKNTMDRINQQQTGDKELALAALTWVANAKRVLTVAELREALAVKAGAEKLDPDDRPDISIISDVCAGLIIFDNQVEGTSSKVRLVHYSTQNYLDGIFPEAHTDITRTLLTYLALGEVQSDVDKFQAARWSDKKTKPPKNHPLFDYCGYCLVHAVGQPEVQLQDMILKFLEAVNEWYPQMWSDRPQPWNVKIPLPFYSSPLWVAAAANLQKTVKHVLESGVAPNSEHELDGRVSALCVASFLGNGQIVKSLLERGASTSRRCRCSALRLASQEGHIEIVRTLLENGVNIDAEDPPYGTALQSAIEKGHTEIVHLLIEQGADVTIGGWEYGSALQVASARGQKKIIPLLLQSGADVNAVGGQYGSALQAAVKNKYTNIIHLLLDKGADVNAAAGKYGTALYLAAKEGHTDKVLLLLEKGANVNEMGETFRSALAAATAKGYINIVRLLLERGADVNSSVGEYGSPLYLASEEGHTQVVRLLLDKGANVNKVGGEHGSAFQAAVRNGHPEIVRLLAEKGADVKTAASGALVLASKQGYTNLVRLLLENGANANAAPGKYHTALYVAAEQGYTETVQLLLDNSADVNATGGEYGSALQAAIKNKHTEIARLLLQNGASANSAGNYGTALYLAATAGHIEIVDLLLHNGANVNAVGGAFHTALSVASKKGYMEIVRLLLEKDAGVNSVAKEHDNALQLASEQGHMEIVRLFLESGADVNSAGDYGTALYLASAEGHKEIVRLLLENGADINATGGVCGSALAVASNSGHTELVHLLLENGADINLTARNFGTALYLASEEGHQEIVRLLLEKGANADHLVLAAASKDGYTEIVRLLLKNGADVNAAAENCSTALYLASKEGHIEMVRLLIENGAHCNGKAFSSALWAATKKNHTDVVRFLREKGAEVKE</sequence>
<evidence type="ECO:0000256" key="2">
    <source>
        <dbReference type="ARBA" id="ARBA00023043"/>
    </source>
</evidence>
<dbReference type="PROSITE" id="PS50088">
    <property type="entry name" value="ANK_REPEAT"/>
    <property type="match status" value="19"/>
</dbReference>
<comment type="caution">
    <text evidence="6">The sequence shown here is derived from an EMBL/GenBank/DDBJ whole genome shotgun (WGS) entry which is preliminary data.</text>
</comment>
<evidence type="ECO:0000313" key="6">
    <source>
        <dbReference type="EMBL" id="KAJ7364164.1"/>
    </source>
</evidence>
<dbReference type="SUPFAM" id="SSF52540">
    <property type="entry name" value="P-loop containing nucleoside triphosphate hydrolases"/>
    <property type="match status" value="1"/>
</dbReference>
<feature type="repeat" description="ANK" evidence="3">
    <location>
        <begin position="895"/>
        <end position="927"/>
    </location>
</feature>
<evidence type="ECO:0000259" key="5">
    <source>
        <dbReference type="Pfam" id="PF24883"/>
    </source>
</evidence>
<feature type="repeat" description="ANK" evidence="3">
    <location>
        <begin position="993"/>
        <end position="1025"/>
    </location>
</feature>
<organism evidence="6 7">
    <name type="scientific">Mycena albidolilacea</name>
    <dbReference type="NCBI Taxonomy" id="1033008"/>
    <lineage>
        <taxon>Eukaryota</taxon>
        <taxon>Fungi</taxon>
        <taxon>Dikarya</taxon>
        <taxon>Basidiomycota</taxon>
        <taxon>Agaricomycotina</taxon>
        <taxon>Agaricomycetes</taxon>
        <taxon>Agaricomycetidae</taxon>
        <taxon>Agaricales</taxon>
        <taxon>Marasmiineae</taxon>
        <taxon>Mycenaceae</taxon>
        <taxon>Mycena</taxon>
    </lineage>
</organism>
<accession>A0AAD7F413</accession>
<feature type="repeat" description="ANK" evidence="3">
    <location>
        <begin position="733"/>
        <end position="765"/>
    </location>
</feature>
<feature type="domain" description="GPI inositol-deacylase winged helix" evidence="4">
    <location>
        <begin position="350"/>
        <end position="433"/>
    </location>
</feature>
<dbReference type="SUPFAM" id="SSF48403">
    <property type="entry name" value="Ankyrin repeat"/>
    <property type="match status" value="2"/>
</dbReference>
<feature type="repeat" description="ANK" evidence="3">
    <location>
        <begin position="667"/>
        <end position="699"/>
    </location>
</feature>
<feature type="repeat" description="ANK" evidence="3">
    <location>
        <begin position="832"/>
        <end position="864"/>
    </location>
</feature>
<evidence type="ECO:0000313" key="7">
    <source>
        <dbReference type="Proteomes" id="UP001218218"/>
    </source>
</evidence>
<feature type="repeat" description="ANK" evidence="3">
    <location>
        <begin position="1094"/>
        <end position="1123"/>
    </location>
</feature>
<keyword evidence="7" id="KW-1185">Reference proteome</keyword>
<dbReference type="Pfam" id="PF12796">
    <property type="entry name" value="Ank_2"/>
    <property type="match status" value="8"/>
</dbReference>
<keyword evidence="1" id="KW-0677">Repeat</keyword>
<feature type="repeat" description="ANK" evidence="3">
    <location>
        <begin position="1026"/>
        <end position="1058"/>
    </location>
</feature>
<feature type="repeat" description="ANK" evidence="3">
    <location>
        <begin position="637"/>
        <end position="661"/>
    </location>
</feature>
<feature type="repeat" description="ANK" evidence="3">
    <location>
        <begin position="1124"/>
        <end position="1152"/>
    </location>
</feature>
<feature type="repeat" description="ANK" evidence="3">
    <location>
        <begin position="766"/>
        <end position="798"/>
    </location>
</feature>
<name>A0AAD7F413_9AGAR</name>
<dbReference type="InterPro" id="IPR056884">
    <property type="entry name" value="NPHP3-like_N"/>
</dbReference>